<dbReference type="Proteomes" id="UP000759537">
    <property type="component" value="Unassembled WGS sequence"/>
</dbReference>
<protein>
    <submittedName>
        <fullName evidence="1">Uncharacterized protein</fullName>
    </submittedName>
</protein>
<reference evidence="1" key="1">
    <citation type="submission" date="2019-10" db="EMBL/GenBank/DDBJ databases">
        <authorList>
            <consortium name="DOE Joint Genome Institute"/>
            <person name="Kuo A."/>
            <person name="Miyauchi S."/>
            <person name="Kiss E."/>
            <person name="Drula E."/>
            <person name="Kohler A."/>
            <person name="Sanchez-Garcia M."/>
            <person name="Andreopoulos B."/>
            <person name="Barry K.W."/>
            <person name="Bonito G."/>
            <person name="Buee M."/>
            <person name="Carver A."/>
            <person name="Chen C."/>
            <person name="Cichocki N."/>
            <person name="Clum A."/>
            <person name="Culley D."/>
            <person name="Crous P.W."/>
            <person name="Fauchery L."/>
            <person name="Girlanda M."/>
            <person name="Hayes R."/>
            <person name="Keri Z."/>
            <person name="LaButti K."/>
            <person name="Lipzen A."/>
            <person name="Lombard V."/>
            <person name="Magnuson J."/>
            <person name="Maillard F."/>
            <person name="Morin E."/>
            <person name="Murat C."/>
            <person name="Nolan M."/>
            <person name="Ohm R."/>
            <person name="Pangilinan J."/>
            <person name="Pereira M."/>
            <person name="Perotto S."/>
            <person name="Peter M."/>
            <person name="Riley R."/>
            <person name="Sitrit Y."/>
            <person name="Stielow B."/>
            <person name="Szollosi G."/>
            <person name="Zifcakova L."/>
            <person name="Stursova M."/>
            <person name="Spatafora J.W."/>
            <person name="Tedersoo L."/>
            <person name="Vaario L.-M."/>
            <person name="Yamada A."/>
            <person name="Yan M."/>
            <person name="Wang P."/>
            <person name="Xu J."/>
            <person name="Bruns T."/>
            <person name="Baldrian P."/>
            <person name="Vilgalys R."/>
            <person name="Henrissat B."/>
            <person name="Grigoriev I.V."/>
            <person name="Hibbett D."/>
            <person name="Nagy L.G."/>
            <person name="Martin F.M."/>
        </authorList>
    </citation>
    <scope>NUCLEOTIDE SEQUENCE</scope>
    <source>
        <strain evidence="1">Prilba</strain>
    </source>
</reference>
<gene>
    <name evidence="1" type="ORF">DFH94DRAFT_11592</name>
</gene>
<sequence length="139" mass="15336">MGFVIACFVFLVCAFYWLFFPSSVAHICLSALSVFEPVSHHVHVYVGGNGSPSPISFERVRALCRSMGSVGGGSRLGRGWDSRFPCFWCSMPQRVSVSLIGQGSMLSSDSQSRSSLYFCRPQLTLCLPSRLFRIPPSIM</sequence>
<proteinExistence type="predicted"/>
<organism evidence="1 2">
    <name type="scientific">Russula ochroleuca</name>
    <dbReference type="NCBI Taxonomy" id="152965"/>
    <lineage>
        <taxon>Eukaryota</taxon>
        <taxon>Fungi</taxon>
        <taxon>Dikarya</taxon>
        <taxon>Basidiomycota</taxon>
        <taxon>Agaricomycotina</taxon>
        <taxon>Agaricomycetes</taxon>
        <taxon>Russulales</taxon>
        <taxon>Russulaceae</taxon>
        <taxon>Russula</taxon>
    </lineage>
</organism>
<dbReference type="AlphaFoldDB" id="A0A9P5N5X8"/>
<name>A0A9P5N5X8_9AGAM</name>
<accession>A0A9P5N5X8</accession>
<evidence type="ECO:0000313" key="1">
    <source>
        <dbReference type="EMBL" id="KAF8487029.1"/>
    </source>
</evidence>
<dbReference type="EMBL" id="WHVB01000001">
    <property type="protein sequence ID" value="KAF8487029.1"/>
    <property type="molecule type" value="Genomic_DNA"/>
</dbReference>
<reference evidence="1" key="2">
    <citation type="journal article" date="2020" name="Nat. Commun.">
        <title>Large-scale genome sequencing of mycorrhizal fungi provides insights into the early evolution of symbiotic traits.</title>
        <authorList>
            <person name="Miyauchi S."/>
            <person name="Kiss E."/>
            <person name="Kuo A."/>
            <person name="Drula E."/>
            <person name="Kohler A."/>
            <person name="Sanchez-Garcia M."/>
            <person name="Morin E."/>
            <person name="Andreopoulos B."/>
            <person name="Barry K.W."/>
            <person name="Bonito G."/>
            <person name="Buee M."/>
            <person name="Carver A."/>
            <person name="Chen C."/>
            <person name="Cichocki N."/>
            <person name="Clum A."/>
            <person name="Culley D."/>
            <person name="Crous P.W."/>
            <person name="Fauchery L."/>
            <person name="Girlanda M."/>
            <person name="Hayes R.D."/>
            <person name="Keri Z."/>
            <person name="LaButti K."/>
            <person name="Lipzen A."/>
            <person name="Lombard V."/>
            <person name="Magnuson J."/>
            <person name="Maillard F."/>
            <person name="Murat C."/>
            <person name="Nolan M."/>
            <person name="Ohm R.A."/>
            <person name="Pangilinan J."/>
            <person name="Pereira M.F."/>
            <person name="Perotto S."/>
            <person name="Peter M."/>
            <person name="Pfister S."/>
            <person name="Riley R."/>
            <person name="Sitrit Y."/>
            <person name="Stielow J.B."/>
            <person name="Szollosi G."/>
            <person name="Zifcakova L."/>
            <person name="Stursova M."/>
            <person name="Spatafora J.W."/>
            <person name="Tedersoo L."/>
            <person name="Vaario L.M."/>
            <person name="Yamada A."/>
            <person name="Yan M."/>
            <person name="Wang P."/>
            <person name="Xu J."/>
            <person name="Bruns T."/>
            <person name="Baldrian P."/>
            <person name="Vilgalys R."/>
            <person name="Dunand C."/>
            <person name="Henrissat B."/>
            <person name="Grigoriev I.V."/>
            <person name="Hibbett D."/>
            <person name="Nagy L.G."/>
            <person name="Martin F.M."/>
        </authorList>
    </citation>
    <scope>NUCLEOTIDE SEQUENCE</scope>
    <source>
        <strain evidence="1">Prilba</strain>
    </source>
</reference>
<comment type="caution">
    <text evidence="1">The sequence shown here is derived from an EMBL/GenBank/DDBJ whole genome shotgun (WGS) entry which is preliminary data.</text>
</comment>
<keyword evidence="2" id="KW-1185">Reference proteome</keyword>
<evidence type="ECO:0000313" key="2">
    <source>
        <dbReference type="Proteomes" id="UP000759537"/>
    </source>
</evidence>